<dbReference type="SMART" id="SM00904">
    <property type="entry name" value="Flavokinase"/>
    <property type="match status" value="1"/>
</dbReference>
<keyword evidence="3" id="KW-0285">Flavoprotein</keyword>
<dbReference type="SUPFAM" id="SSF82114">
    <property type="entry name" value="Riboflavin kinase-like"/>
    <property type="match status" value="1"/>
</dbReference>
<name>E1Z272_CHLVA</name>
<evidence type="ECO:0000256" key="4">
    <source>
        <dbReference type="ARBA" id="ARBA00022643"/>
    </source>
</evidence>
<dbReference type="InterPro" id="IPR023468">
    <property type="entry name" value="Riboflavin_kinase"/>
</dbReference>
<dbReference type="eggNOG" id="KOG3110">
    <property type="taxonomic scope" value="Eukaryota"/>
</dbReference>
<gene>
    <name evidence="9" type="ORF">CHLNCDRAFT_14012</name>
</gene>
<dbReference type="InParanoid" id="E1Z272"/>
<dbReference type="AlphaFoldDB" id="E1Z272"/>
<dbReference type="Proteomes" id="UP000008141">
    <property type="component" value="Unassembled WGS sequence"/>
</dbReference>
<sequence>PIRLSGRVIHGFGRGSKKLGVPTANLPPAPLAQQLAELPAGVYFGWPEADRRVHKMVMNIGRRPTFGDAEPELSVEAHVMHAYSQDFYDQPLRLVVLGYIRPEVKFGGLQELLARINTDIGIARSQLDLPQ</sequence>
<keyword evidence="10" id="KW-1185">Reference proteome</keyword>
<dbReference type="STRING" id="554065.E1Z272"/>
<dbReference type="GeneID" id="17359359"/>
<evidence type="ECO:0000256" key="3">
    <source>
        <dbReference type="ARBA" id="ARBA00022630"/>
    </source>
</evidence>
<dbReference type="GO" id="GO:0009398">
    <property type="term" value="P:FMN biosynthetic process"/>
    <property type="evidence" value="ECO:0007669"/>
    <property type="project" value="UniProtKB-UniPathway"/>
</dbReference>
<dbReference type="PANTHER" id="PTHR22749">
    <property type="entry name" value="RIBOFLAVIN KINASE/FMN ADENYLYLTRANSFERASE"/>
    <property type="match status" value="1"/>
</dbReference>
<dbReference type="Pfam" id="PF01687">
    <property type="entry name" value="Flavokinase"/>
    <property type="match status" value="1"/>
</dbReference>
<dbReference type="InterPro" id="IPR023465">
    <property type="entry name" value="Riboflavin_kinase_dom_sf"/>
</dbReference>
<reference evidence="9 10" key="1">
    <citation type="journal article" date="2010" name="Plant Cell">
        <title>The Chlorella variabilis NC64A genome reveals adaptation to photosymbiosis, coevolution with viruses, and cryptic sex.</title>
        <authorList>
            <person name="Blanc G."/>
            <person name="Duncan G."/>
            <person name="Agarkova I."/>
            <person name="Borodovsky M."/>
            <person name="Gurnon J."/>
            <person name="Kuo A."/>
            <person name="Lindquist E."/>
            <person name="Lucas S."/>
            <person name="Pangilinan J."/>
            <person name="Polle J."/>
            <person name="Salamov A."/>
            <person name="Terry A."/>
            <person name="Yamada T."/>
            <person name="Dunigan D.D."/>
            <person name="Grigoriev I.V."/>
            <person name="Claverie J.M."/>
            <person name="Van Etten J.L."/>
        </authorList>
    </citation>
    <scope>NUCLEOTIDE SEQUENCE [LARGE SCALE GENOMIC DNA]</scope>
    <source>
        <strain evidence="9 10">NC64A</strain>
    </source>
</reference>
<dbReference type="KEGG" id="cvr:CHLNCDRAFT_14012"/>
<dbReference type="GO" id="GO:0009231">
    <property type="term" value="P:riboflavin biosynthetic process"/>
    <property type="evidence" value="ECO:0007669"/>
    <property type="project" value="InterPro"/>
</dbReference>
<organism evidence="10">
    <name type="scientific">Chlorella variabilis</name>
    <name type="common">Green alga</name>
    <dbReference type="NCBI Taxonomy" id="554065"/>
    <lineage>
        <taxon>Eukaryota</taxon>
        <taxon>Viridiplantae</taxon>
        <taxon>Chlorophyta</taxon>
        <taxon>core chlorophytes</taxon>
        <taxon>Trebouxiophyceae</taxon>
        <taxon>Chlorellales</taxon>
        <taxon>Chlorellaceae</taxon>
        <taxon>Chlorella clade</taxon>
        <taxon>Chlorella</taxon>
    </lineage>
</organism>
<dbReference type="Gene3D" id="2.40.30.30">
    <property type="entry name" value="Riboflavin kinase-like"/>
    <property type="match status" value="1"/>
</dbReference>
<evidence type="ECO:0000256" key="2">
    <source>
        <dbReference type="ARBA" id="ARBA00012105"/>
    </source>
</evidence>
<comment type="pathway">
    <text evidence="1">Cofactor biosynthesis; FMN biosynthesis; FMN from riboflavin (ATP route): step 1/1.</text>
</comment>
<keyword evidence="4" id="KW-0288">FMN</keyword>
<evidence type="ECO:0000259" key="8">
    <source>
        <dbReference type="SMART" id="SM00904"/>
    </source>
</evidence>
<dbReference type="GO" id="GO:0005524">
    <property type="term" value="F:ATP binding"/>
    <property type="evidence" value="ECO:0007669"/>
    <property type="project" value="UniProtKB-KW"/>
</dbReference>
<keyword evidence="5" id="KW-0808">Transferase</keyword>
<evidence type="ECO:0000256" key="6">
    <source>
        <dbReference type="ARBA" id="ARBA00022741"/>
    </source>
</evidence>
<dbReference type="OMA" id="NGEVHKM"/>
<feature type="non-terminal residue" evidence="9">
    <location>
        <position position="1"/>
    </location>
</feature>
<feature type="non-terminal residue" evidence="9">
    <location>
        <position position="131"/>
    </location>
</feature>
<proteinExistence type="predicted"/>
<evidence type="ECO:0000256" key="1">
    <source>
        <dbReference type="ARBA" id="ARBA00005201"/>
    </source>
</evidence>
<dbReference type="OrthoDB" id="509668at2759"/>
<evidence type="ECO:0000256" key="5">
    <source>
        <dbReference type="ARBA" id="ARBA00022679"/>
    </source>
</evidence>
<evidence type="ECO:0000313" key="9">
    <source>
        <dbReference type="EMBL" id="EFN59949.1"/>
    </source>
</evidence>
<protein>
    <recommendedName>
        <fullName evidence="2">riboflavin kinase</fullName>
        <ecNumber evidence="2">2.7.1.26</ecNumber>
    </recommendedName>
</protein>
<evidence type="ECO:0000256" key="7">
    <source>
        <dbReference type="ARBA" id="ARBA00022840"/>
    </source>
</evidence>
<dbReference type="EMBL" id="GL433835">
    <property type="protein sequence ID" value="EFN59949.1"/>
    <property type="molecule type" value="Genomic_DNA"/>
</dbReference>
<keyword evidence="7" id="KW-0067">ATP-binding</keyword>
<dbReference type="EC" id="2.7.1.26" evidence="2"/>
<dbReference type="UniPathway" id="UPA00276">
    <property type="reaction ID" value="UER00406"/>
</dbReference>
<evidence type="ECO:0000313" key="10">
    <source>
        <dbReference type="Proteomes" id="UP000008141"/>
    </source>
</evidence>
<feature type="domain" description="Riboflavin kinase" evidence="8">
    <location>
        <begin position="1"/>
        <end position="128"/>
    </location>
</feature>
<dbReference type="RefSeq" id="XP_005852051.1">
    <property type="nucleotide sequence ID" value="XM_005851989.1"/>
</dbReference>
<dbReference type="PANTHER" id="PTHR22749:SF6">
    <property type="entry name" value="RIBOFLAVIN KINASE"/>
    <property type="match status" value="1"/>
</dbReference>
<keyword evidence="6" id="KW-0547">Nucleotide-binding</keyword>
<dbReference type="InterPro" id="IPR015865">
    <property type="entry name" value="Riboflavin_kinase_bac/euk"/>
</dbReference>
<accession>E1Z272</accession>
<dbReference type="GO" id="GO:0008531">
    <property type="term" value="F:riboflavin kinase activity"/>
    <property type="evidence" value="ECO:0007669"/>
    <property type="project" value="UniProtKB-EC"/>
</dbReference>